<accession>A0ABV4WN49</accession>
<gene>
    <name evidence="1" type="ORF">ACE1CA_18390</name>
</gene>
<dbReference type="Proteomes" id="UP001576780">
    <property type="component" value="Unassembled WGS sequence"/>
</dbReference>
<comment type="caution">
    <text evidence="1">The sequence shown here is derived from an EMBL/GenBank/DDBJ whole genome shotgun (WGS) entry which is preliminary data.</text>
</comment>
<proteinExistence type="predicted"/>
<reference evidence="1 2" key="1">
    <citation type="submission" date="2024-09" db="EMBL/GenBank/DDBJ databases">
        <title>Floridaenema gen nov. (Aerosakkonemataceae, Aerosakkonematales ord. nov., Cyanobacteria) from benthic tropical and subtropical fresh waters, with the description of four new species.</title>
        <authorList>
            <person name="Moretto J.A."/>
            <person name="Berthold D.E."/>
            <person name="Lefler F.W."/>
            <person name="Huang I.-S."/>
            <person name="Laughinghouse H. IV."/>
        </authorList>
    </citation>
    <scope>NUCLEOTIDE SEQUENCE [LARGE SCALE GENOMIC DNA]</scope>
    <source>
        <strain evidence="1 2">BLCC-F167</strain>
    </source>
</reference>
<dbReference type="RefSeq" id="WP_413278887.1">
    <property type="nucleotide sequence ID" value="NZ_JBHFNT010000157.1"/>
</dbReference>
<sequence length="65" mass="7295">MMILFAAVSYYQAFNMAHKSLVKLPVPYALCYLLGNRDAIADNIITLQAFPINFPHLNMNPHAEG</sequence>
<name>A0ABV4WN49_9CYAN</name>
<organism evidence="1 2">
    <name type="scientific">Floridaenema evergladense BLCC-F167</name>
    <dbReference type="NCBI Taxonomy" id="3153639"/>
    <lineage>
        <taxon>Bacteria</taxon>
        <taxon>Bacillati</taxon>
        <taxon>Cyanobacteriota</taxon>
        <taxon>Cyanophyceae</taxon>
        <taxon>Oscillatoriophycideae</taxon>
        <taxon>Aerosakkonematales</taxon>
        <taxon>Aerosakkonemataceae</taxon>
        <taxon>Floridanema</taxon>
        <taxon>Floridanema evergladense</taxon>
    </lineage>
</organism>
<protein>
    <submittedName>
        <fullName evidence="1">Uncharacterized protein</fullName>
    </submittedName>
</protein>
<evidence type="ECO:0000313" key="1">
    <source>
        <dbReference type="EMBL" id="MFB2836505.1"/>
    </source>
</evidence>
<evidence type="ECO:0000313" key="2">
    <source>
        <dbReference type="Proteomes" id="UP001576780"/>
    </source>
</evidence>
<keyword evidence="2" id="KW-1185">Reference proteome</keyword>
<dbReference type="EMBL" id="JBHFNT010000157">
    <property type="protein sequence ID" value="MFB2836505.1"/>
    <property type="molecule type" value="Genomic_DNA"/>
</dbReference>